<proteinExistence type="predicted"/>
<organism evidence="5 6">
    <name type="scientific">Clostridium pasteurianum BC1</name>
    <dbReference type="NCBI Taxonomy" id="86416"/>
    <lineage>
        <taxon>Bacteria</taxon>
        <taxon>Bacillati</taxon>
        <taxon>Bacillota</taxon>
        <taxon>Clostridia</taxon>
        <taxon>Eubacteriales</taxon>
        <taxon>Clostridiaceae</taxon>
        <taxon>Clostridium</taxon>
    </lineage>
</organism>
<dbReference type="PATRIC" id="fig|86416.3.peg.3927"/>
<dbReference type="Proteomes" id="UP000013523">
    <property type="component" value="Chromosome"/>
</dbReference>
<dbReference type="GO" id="GO:0000976">
    <property type="term" value="F:transcription cis-regulatory region binding"/>
    <property type="evidence" value="ECO:0007669"/>
    <property type="project" value="TreeGrafter"/>
</dbReference>
<evidence type="ECO:0000256" key="1">
    <source>
        <dbReference type="ARBA" id="ARBA00023015"/>
    </source>
</evidence>
<dbReference type="GO" id="GO:0003700">
    <property type="term" value="F:DNA-binding transcription factor activity"/>
    <property type="evidence" value="ECO:0007669"/>
    <property type="project" value="TreeGrafter"/>
</dbReference>
<dbReference type="Gene3D" id="3.40.50.2300">
    <property type="match status" value="2"/>
</dbReference>
<accession>R4KAE8</accession>
<evidence type="ECO:0000259" key="4">
    <source>
        <dbReference type="PROSITE" id="PS50932"/>
    </source>
</evidence>
<dbReference type="Pfam" id="PF00356">
    <property type="entry name" value="LacI"/>
    <property type="match status" value="1"/>
</dbReference>
<dbReference type="CDD" id="cd01392">
    <property type="entry name" value="HTH_LacI"/>
    <property type="match status" value="1"/>
</dbReference>
<dbReference type="SUPFAM" id="SSF53822">
    <property type="entry name" value="Periplasmic binding protein-like I"/>
    <property type="match status" value="1"/>
</dbReference>
<protein>
    <submittedName>
        <fullName evidence="5">Transcriptional regulator</fullName>
    </submittedName>
</protein>
<dbReference type="HOGENOM" id="CLU_037628_6_0_9"/>
<feature type="domain" description="HTH lacI-type" evidence="4">
    <location>
        <begin position="5"/>
        <end position="59"/>
    </location>
</feature>
<dbReference type="Gene3D" id="1.10.260.40">
    <property type="entry name" value="lambda repressor-like DNA-binding domains"/>
    <property type="match status" value="1"/>
</dbReference>
<evidence type="ECO:0000313" key="6">
    <source>
        <dbReference type="Proteomes" id="UP000013523"/>
    </source>
</evidence>
<keyword evidence="3" id="KW-0804">Transcription</keyword>
<dbReference type="eggNOG" id="COG1609">
    <property type="taxonomic scope" value="Bacteria"/>
</dbReference>
<keyword evidence="2" id="KW-0238">DNA-binding</keyword>
<dbReference type="RefSeq" id="WP_015616956.1">
    <property type="nucleotide sequence ID" value="NC_021182.1"/>
</dbReference>
<evidence type="ECO:0000313" key="5">
    <source>
        <dbReference type="EMBL" id="AGK98681.1"/>
    </source>
</evidence>
<dbReference type="SMART" id="SM00354">
    <property type="entry name" value="HTH_LACI"/>
    <property type="match status" value="1"/>
</dbReference>
<dbReference type="InterPro" id="IPR000843">
    <property type="entry name" value="HTH_LacI"/>
</dbReference>
<evidence type="ECO:0000256" key="2">
    <source>
        <dbReference type="ARBA" id="ARBA00023125"/>
    </source>
</evidence>
<dbReference type="STRING" id="86416.Clopa_3932"/>
<name>R4KAE8_CLOPA</name>
<keyword evidence="1" id="KW-0805">Transcription regulation</keyword>
<dbReference type="PRINTS" id="PR00036">
    <property type="entry name" value="HTHLACI"/>
</dbReference>
<dbReference type="InterPro" id="IPR001761">
    <property type="entry name" value="Peripla_BP/Lac1_sug-bd_dom"/>
</dbReference>
<dbReference type="InterPro" id="IPR028082">
    <property type="entry name" value="Peripla_BP_I"/>
</dbReference>
<gene>
    <name evidence="5" type="ORF">Clopa_3932</name>
</gene>
<dbReference type="PANTHER" id="PTHR30146:SF149">
    <property type="entry name" value="HTH-TYPE TRANSCRIPTIONAL REGULATOR EBGR"/>
    <property type="match status" value="1"/>
</dbReference>
<dbReference type="SUPFAM" id="SSF47413">
    <property type="entry name" value="lambda repressor-like DNA-binding domains"/>
    <property type="match status" value="1"/>
</dbReference>
<dbReference type="PROSITE" id="PS00356">
    <property type="entry name" value="HTH_LACI_1"/>
    <property type="match status" value="1"/>
</dbReference>
<sequence>MINKPTIKDVAKKSNVSVATVSRILNDLEGYSEETRKKVMQVINEIGYQRNDIARNLKMKSTHTIGVLLPKVSTNFYIEILSGIEDAAHINGYSVIICNVGDNGKRTEEYIKVMIERQVDGIIVCSLPPEKSLIEKIIGVNIPVVLISTLYEGYSVPYIKVDDYKASYAAVEYLIKNGHKKIAMLGGKKSDLIAGLPRLEGFVRALEDNKLEIRKNLIKHNGFSFKDGITSMEELLKKKEKFTAIFAACDDIAVGALSVAHKRGLKVPDDISIIGYDNTQAAEMCYPALTTLAQPLYEMGQKSVKMIIEKITSSAEVKSVIMPFKIVERDTVKNI</sequence>
<dbReference type="EMBL" id="CP003261">
    <property type="protein sequence ID" value="AGK98681.1"/>
    <property type="molecule type" value="Genomic_DNA"/>
</dbReference>
<dbReference type="AlphaFoldDB" id="R4KAE8"/>
<reference evidence="5 6" key="1">
    <citation type="submission" date="2012-01" db="EMBL/GenBank/DDBJ databases">
        <title>Complete sequence of chromosome of Clostridium pasteurianum BC1.</title>
        <authorList>
            <consortium name="US DOE Joint Genome Institute"/>
            <person name="Lucas S."/>
            <person name="Han J."/>
            <person name="Lapidus A."/>
            <person name="Cheng J.-F."/>
            <person name="Goodwin L."/>
            <person name="Pitluck S."/>
            <person name="Peters L."/>
            <person name="Mikhailova N."/>
            <person name="Teshima H."/>
            <person name="Detter J.C."/>
            <person name="Han C."/>
            <person name="Tapia R."/>
            <person name="Land M."/>
            <person name="Hauser L."/>
            <person name="Kyrpides N."/>
            <person name="Ivanova N."/>
            <person name="Pagani I."/>
            <person name="Dunn J."/>
            <person name="Taghavi S."/>
            <person name="Francis A."/>
            <person name="van der Lelie D."/>
            <person name="Woyke T."/>
        </authorList>
    </citation>
    <scope>NUCLEOTIDE SEQUENCE [LARGE SCALE GENOMIC DNA]</scope>
    <source>
        <strain evidence="5 6">BC1</strain>
    </source>
</reference>
<dbReference type="PANTHER" id="PTHR30146">
    <property type="entry name" value="LACI-RELATED TRANSCRIPTIONAL REPRESSOR"/>
    <property type="match status" value="1"/>
</dbReference>
<dbReference type="OrthoDB" id="9784962at2"/>
<evidence type="ECO:0000256" key="3">
    <source>
        <dbReference type="ARBA" id="ARBA00023163"/>
    </source>
</evidence>
<dbReference type="InterPro" id="IPR010982">
    <property type="entry name" value="Lambda_DNA-bd_dom_sf"/>
</dbReference>
<dbReference type="KEGG" id="cpas:Clopa_3932"/>
<dbReference type="Pfam" id="PF00532">
    <property type="entry name" value="Peripla_BP_1"/>
    <property type="match status" value="1"/>
</dbReference>
<keyword evidence="6" id="KW-1185">Reference proteome</keyword>
<dbReference type="CDD" id="cd19975">
    <property type="entry name" value="PBP1_CcpA-like"/>
    <property type="match status" value="1"/>
</dbReference>
<dbReference type="PROSITE" id="PS50932">
    <property type="entry name" value="HTH_LACI_2"/>
    <property type="match status" value="1"/>
</dbReference>